<feature type="transmembrane region" description="Helical" evidence="16">
    <location>
        <begin position="102"/>
        <end position="122"/>
    </location>
</feature>
<keyword evidence="4" id="KW-1003">Cell membrane</keyword>
<feature type="domain" description="HPt" evidence="19">
    <location>
        <begin position="620"/>
        <end position="714"/>
    </location>
</feature>
<keyword evidence="7" id="KW-0808">Transferase</keyword>
<dbReference type="PANTHER" id="PTHR43047">
    <property type="entry name" value="TWO-COMPONENT HISTIDINE PROTEIN KINASE"/>
    <property type="match status" value="1"/>
</dbReference>
<feature type="domain" description="Response regulatory" evidence="18">
    <location>
        <begin position="474"/>
        <end position="594"/>
    </location>
</feature>
<evidence type="ECO:0000256" key="1">
    <source>
        <dbReference type="ARBA" id="ARBA00000085"/>
    </source>
</evidence>
<keyword evidence="8 16" id="KW-0812">Transmembrane</keyword>
<dbReference type="Pfam" id="PF00512">
    <property type="entry name" value="HisKA"/>
    <property type="match status" value="1"/>
</dbReference>
<dbReference type="Pfam" id="PF02518">
    <property type="entry name" value="HATPase_c"/>
    <property type="match status" value="1"/>
</dbReference>
<dbReference type="Pfam" id="PF00072">
    <property type="entry name" value="Response_reg"/>
    <property type="match status" value="1"/>
</dbReference>
<dbReference type="Proteomes" id="UP001556098">
    <property type="component" value="Unassembled WGS sequence"/>
</dbReference>
<dbReference type="InterPro" id="IPR005467">
    <property type="entry name" value="His_kinase_dom"/>
</dbReference>
<dbReference type="InterPro" id="IPR011006">
    <property type="entry name" value="CheY-like_superfamily"/>
</dbReference>
<dbReference type="GO" id="GO:0005524">
    <property type="term" value="F:ATP binding"/>
    <property type="evidence" value="ECO:0007669"/>
    <property type="project" value="UniProtKB-KW"/>
</dbReference>
<dbReference type="InterPro" id="IPR008207">
    <property type="entry name" value="Sig_transdc_His_kin_Hpt_dom"/>
</dbReference>
<evidence type="ECO:0000256" key="11">
    <source>
        <dbReference type="ARBA" id="ARBA00022989"/>
    </source>
</evidence>
<feature type="modified residue" description="4-aspartylphosphate" evidence="15">
    <location>
        <position position="523"/>
    </location>
</feature>
<dbReference type="SMART" id="SM00387">
    <property type="entry name" value="HATPase_c"/>
    <property type="match status" value="1"/>
</dbReference>
<evidence type="ECO:0000256" key="13">
    <source>
        <dbReference type="ARBA" id="ARBA00023136"/>
    </source>
</evidence>
<dbReference type="Gene3D" id="3.30.565.10">
    <property type="entry name" value="Histidine kinase-like ATPase, C-terminal domain"/>
    <property type="match status" value="1"/>
</dbReference>
<evidence type="ECO:0000313" key="21">
    <source>
        <dbReference type="Proteomes" id="UP001556098"/>
    </source>
</evidence>
<protein>
    <recommendedName>
        <fullName evidence="3">histidine kinase</fullName>
        <ecNumber evidence="3">2.7.13.3</ecNumber>
    </recommendedName>
</protein>
<dbReference type="InterPro" id="IPR004358">
    <property type="entry name" value="Sig_transdc_His_kin-like_C"/>
</dbReference>
<dbReference type="CDD" id="cd16922">
    <property type="entry name" value="HATPase_EvgS-ArcB-TorS-like"/>
    <property type="match status" value="1"/>
</dbReference>
<evidence type="ECO:0000256" key="3">
    <source>
        <dbReference type="ARBA" id="ARBA00012438"/>
    </source>
</evidence>
<feature type="transmembrane region" description="Helical" evidence="16">
    <location>
        <begin position="178"/>
        <end position="198"/>
    </location>
</feature>
<evidence type="ECO:0000313" key="20">
    <source>
        <dbReference type="EMBL" id="MEW9922316.1"/>
    </source>
</evidence>
<dbReference type="CDD" id="cd00088">
    <property type="entry name" value="HPT"/>
    <property type="match status" value="1"/>
</dbReference>
<dbReference type="InterPro" id="IPR036097">
    <property type="entry name" value="HisK_dim/P_sf"/>
</dbReference>
<dbReference type="InterPro" id="IPR003661">
    <property type="entry name" value="HisK_dim/P_dom"/>
</dbReference>
<evidence type="ECO:0000256" key="7">
    <source>
        <dbReference type="ARBA" id="ARBA00022679"/>
    </source>
</evidence>
<evidence type="ECO:0000256" key="2">
    <source>
        <dbReference type="ARBA" id="ARBA00004429"/>
    </source>
</evidence>
<evidence type="ECO:0000256" key="8">
    <source>
        <dbReference type="ARBA" id="ARBA00022692"/>
    </source>
</evidence>
<feature type="transmembrane region" description="Helical" evidence="16">
    <location>
        <begin position="40"/>
        <end position="60"/>
    </location>
</feature>
<dbReference type="SMART" id="SM00073">
    <property type="entry name" value="HPT"/>
    <property type="match status" value="1"/>
</dbReference>
<dbReference type="InterPro" id="IPR036641">
    <property type="entry name" value="HPT_dom_sf"/>
</dbReference>
<dbReference type="InterPro" id="IPR001789">
    <property type="entry name" value="Sig_transdc_resp-reg_receiver"/>
</dbReference>
<evidence type="ECO:0000256" key="5">
    <source>
        <dbReference type="ARBA" id="ARBA00022519"/>
    </source>
</evidence>
<dbReference type="PRINTS" id="PR00344">
    <property type="entry name" value="BCTRLSENSOR"/>
</dbReference>
<sequence>MKMQAHIYDEPINPVSQKFVEGELERRYRDWYFDSTRGQFRTALLFGASFYVIFAILEVFVLKSRSFSGADLAVWLARLTIISFICGLFFFSHRIPARSLPIVISVGWSLMYLIIWAAFAFSEQHESKEFLYRFALISLAGTVFLPFVFLHSAALQLLLFMPVSYYLIFDNSGANGDAASWIAPSFVLCSVVLMGLYAKYFSERTLRANFVQSIHLEQARRDAERASDAKSQFLATASHELRTPLNGIIGNIRLIKLRELGHMTLNQRLDEIERSSLAMRNLIDDVLNIARLEENAQETDLEPFDLLEIFQDLEAVLRPLARSKNLQLNIPKFDEQIFVLGNAGHARHILLNLLGNAVKFTNKGFVSLSFEQSPHSIAFTVSDTGIGIPDDQLDKVFEPFAQATNVDTYKAGGTGLGLSIVHGLVASLGGELKFESKEGEGTTFRVMLPFKIVTDRPTRSDLPELASTVGSHQNVLVVEDDPVSMEVLKSLLESDGHNVITASTGADAIDGFRPSEVDCILTDIRLPDMTGITLASELKSIAHASQPERKTAIIAVTANVMPEDLETYAATGFDAVVSKPLDERLLYGAMRQALEQNTSCASAGPLPHADRAARMRDILGKDEFKKILVTFKETLEEDYAKLKQAAKDGQRNKMQYLAHKISGSAASFGETELAKAAMTVEDQLKRDDTGSVANVGHVLERCESVLSRLKSKTS</sequence>
<name>A0ABV3RTR4_9RHOB</name>
<evidence type="ECO:0000256" key="12">
    <source>
        <dbReference type="ARBA" id="ARBA00023012"/>
    </source>
</evidence>
<keyword evidence="13 16" id="KW-0472">Membrane</keyword>
<dbReference type="Gene3D" id="1.10.287.130">
    <property type="match status" value="1"/>
</dbReference>
<organism evidence="20 21">
    <name type="scientific">Sulfitobacter sediminis</name>
    <dbReference type="NCBI Taxonomy" id="3234186"/>
    <lineage>
        <taxon>Bacteria</taxon>
        <taxon>Pseudomonadati</taxon>
        <taxon>Pseudomonadota</taxon>
        <taxon>Alphaproteobacteria</taxon>
        <taxon>Rhodobacterales</taxon>
        <taxon>Roseobacteraceae</taxon>
        <taxon>Sulfitobacter</taxon>
    </lineage>
</organism>
<evidence type="ECO:0000259" key="17">
    <source>
        <dbReference type="PROSITE" id="PS50109"/>
    </source>
</evidence>
<dbReference type="InterPro" id="IPR036890">
    <property type="entry name" value="HATPase_C_sf"/>
</dbReference>
<evidence type="ECO:0000256" key="16">
    <source>
        <dbReference type="SAM" id="Phobius"/>
    </source>
</evidence>
<feature type="modified residue" description="Phosphohistidine" evidence="14">
    <location>
        <position position="659"/>
    </location>
</feature>
<dbReference type="SMART" id="SM00448">
    <property type="entry name" value="REC"/>
    <property type="match status" value="1"/>
</dbReference>
<dbReference type="PANTHER" id="PTHR43047:SF72">
    <property type="entry name" value="OSMOSENSING HISTIDINE PROTEIN KINASE SLN1"/>
    <property type="match status" value="1"/>
</dbReference>
<dbReference type="CDD" id="cd00082">
    <property type="entry name" value="HisKA"/>
    <property type="match status" value="1"/>
</dbReference>
<dbReference type="Gene3D" id="1.20.120.160">
    <property type="entry name" value="HPT domain"/>
    <property type="match status" value="1"/>
</dbReference>
<keyword evidence="12" id="KW-0902">Two-component regulatory system</keyword>
<dbReference type="PROSITE" id="PS50894">
    <property type="entry name" value="HPT"/>
    <property type="match status" value="1"/>
</dbReference>
<evidence type="ECO:0000256" key="4">
    <source>
        <dbReference type="ARBA" id="ARBA00022475"/>
    </source>
</evidence>
<dbReference type="Pfam" id="PF01627">
    <property type="entry name" value="Hpt"/>
    <property type="match status" value="1"/>
</dbReference>
<keyword evidence="5" id="KW-0997">Cell inner membrane</keyword>
<feature type="transmembrane region" description="Helical" evidence="16">
    <location>
        <begin position="134"/>
        <end position="158"/>
    </location>
</feature>
<comment type="caution">
    <text evidence="20">The sequence shown here is derived from an EMBL/GenBank/DDBJ whole genome shotgun (WGS) entry which is preliminary data.</text>
</comment>
<keyword evidence="10 20" id="KW-0547">Nucleotide-binding</keyword>
<keyword evidence="11 16" id="KW-1133">Transmembrane helix</keyword>
<feature type="transmembrane region" description="Helical" evidence="16">
    <location>
        <begin position="72"/>
        <end position="90"/>
    </location>
</feature>
<dbReference type="InterPro" id="IPR003594">
    <property type="entry name" value="HATPase_dom"/>
</dbReference>
<dbReference type="SUPFAM" id="SSF47226">
    <property type="entry name" value="Histidine-containing phosphotransfer domain, HPT domain"/>
    <property type="match status" value="1"/>
</dbReference>
<dbReference type="EMBL" id="JBFNXX010000045">
    <property type="protein sequence ID" value="MEW9922316.1"/>
    <property type="molecule type" value="Genomic_DNA"/>
</dbReference>
<dbReference type="SUPFAM" id="SSF52172">
    <property type="entry name" value="CheY-like"/>
    <property type="match status" value="1"/>
</dbReference>
<evidence type="ECO:0000256" key="15">
    <source>
        <dbReference type="PROSITE-ProRule" id="PRU00169"/>
    </source>
</evidence>
<keyword evidence="10 20" id="KW-0067">ATP-binding</keyword>
<accession>A0ABV3RTR4</accession>
<evidence type="ECO:0000259" key="19">
    <source>
        <dbReference type="PROSITE" id="PS50894"/>
    </source>
</evidence>
<reference evidence="20 21" key="1">
    <citation type="submission" date="2024-07" db="EMBL/GenBank/DDBJ databases">
        <title>Marimonas sp.nov., isolated from tidal-flat sediment.</title>
        <authorList>
            <person name="Jayan J.N."/>
            <person name="Lee S.S."/>
        </authorList>
    </citation>
    <scope>NUCLEOTIDE SEQUENCE [LARGE SCALE GENOMIC DNA]</scope>
    <source>
        <strain evidence="20 21">MJW-29</strain>
    </source>
</reference>
<evidence type="ECO:0000256" key="10">
    <source>
        <dbReference type="ARBA" id="ARBA00022840"/>
    </source>
</evidence>
<dbReference type="SUPFAM" id="SSF47384">
    <property type="entry name" value="Homodimeric domain of signal transducing histidine kinase"/>
    <property type="match status" value="1"/>
</dbReference>
<evidence type="ECO:0000256" key="6">
    <source>
        <dbReference type="ARBA" id="ARBA00022553"/>
    </source>
</evidence>
<dbReference type="PROSITE" id="PS50110">
    <property type="entry name" value="RESPONSE_REGULATORY"/>
    <property type="match status" value="1"/>
</dbReference>
<dbReference type="PROSITE" id="PS50109">
    <property type="entry name" value="HIS_KIN"/>
    <property type="match status" value="1"/>
</dbReference>
<evidence type="ECO:0000256" key="14">
    <source>
        <dbReference type="PROSITE-ProRule" id="PRU00110"/>
    </source>
</evidence>
<dbReference type="SMART" id="SM00388">
    <property type="entry name" value="HisKA"/>
    <property type="match status" value="1"/>
</dbReference>
<feature type="domain" description="Histidine kinase" evidence="17">
    <location>
        <begin position="236"/>
        <end position="452"/>
    </location>
</feature>
<keyword evidence="6 15" id="KW-0597">Phosphoprotein</keyword>
<keyword evidence="9" id="KW-0418">Kinase</keyword>
<proteinExistence type="predicted"/>
<dbReference type="EC" id="2.7.13.3" evidence="3"/>
<gene>
    <name evidence="20" type="ORF">AB2B41_22180</name>
</gene>
<dbReference type="CDD" id="cd17546">
    <property type="entry name" value="REC_hyHK_CKI1_RcsC-like"/>
    <property type="match status" value="1"/>
</dbReference>
<dbReference type="Gene3D" id="3.40.50.2300">
    <property type="match status" value="1"/>
</dbReference>
<keyword evidence="21" id="KW-1185">Reference proteome</keyword>
<evidence type="ECO:0000256" key="9">
    <source>
        <dbReference type="ARBA" id="ARBA00022777"/>
    </source>
</evidence>
<comment type="catalytic activity">
    <reaction evidence="1">
        <text>ATP + protein L-histidine = ADP + protein N-phospho-L-histidine.</text>
        <dbReference type="EC" id="2.7.13.3"/>
    </reaction>
</comment>
<comment type="subcellular location">
    <subcellularLocation>
        <location evidence="2">Cell inner membrane</location>
        <topology evidence="2">Multi-pass membrane protein</topology>
    </subcellularLocation>
</comment>
<dbReference type="RefSeq" id="WP_367880011.1">
    <property type="nucleotide sequence ID" value="NZ_JBFNXX010000045.1"/>
</dbReference>
<evidence type="ECO:0000259" key="18">
    <source>
        <dbReference type="PROSITE" id="PS50110"/>
    </source>
</evidence>
<dbReference type="SUPFAM" id="SSF55874">
    <property type="entry name" value="ATPase domain of HSP90 chaperone/DNA topoisomerase II/histidine kinase"/>
    <property type="match status" value="1"/>
</dbReference>